<evidence type="ECO:0000256" key="1">
    <source>
        <dbReference type="ARBA" id="ARBA00023002"/>
    </source>
</evidence>
<dbReference type="Gene3D" id="3.50.50.60">
    <property type="entry name" value="FAD/NAD(P)-binding domain"/>
    <property type="match status" value="1"/>
</dbReference>
<sequence length="485" mass="55547">MNIHKMGNAIIIGGGIAGLLTARVLSDYYEDVLIVEKDEFPQKPEDRSGTPHAFHPHRFTVQGRLITNRLFPGYEDDLAANGARGVMQKTVYNMNQYGVMEFLYPRNEYKFSRALLEWVFRKHVNQLPNVRFLPQHDVTRLETTADRAAVIGIRVRDRRDEGQEKSLSADLVIDTGGRFSKLSAWLEELGYNVPEPDRLKVSIGYSTRRYRIPAGRVHLLDKWDTINIAGQPANGTYTGVFSIIENDVAEVVLYRPGGHYPPTRADEFEQAVAQLPSPLISEIVRELEPLTAPRGYRVPELYRHRYARMNRWPSGLLALGDTLCIYDPIFGQGMTVAAIEAERLEIILKEQRHAPNFEKRVLQQLEEVIDPAYWLNCANDMLWEGVEYAGAEPLKGIDFGKRYMELCLKHATMMRDFRLYGMYWAVNTLTVSPREIYDPQVVRDVLMASEEGMQWLEELLQSYGRPLEEILEHELPSFARAAETA</sequence>
<dbReference type="InterPro" id="IPR002938">
    <property type="entry name" value="FAD-bd"/>
</dbReference>
<dbReference type="GO" id="GO:0004497">
    <property type="term" value="F:monooxygenase activity"/>
    <property type="evidence" value="ECO:0007669"/>
    <property type="project" value="UniProtKB-KW"/>
</dbReference>
<name>A0ABT4QJY2_9BACL</name>
<gene>
    <name evidence="4" type="ORF">O9H85_33530</name>
</gene>
<comment type="similarity">
    <text evidence="2">Belongs to the flavin-dependent halogenase family. Bacterial tryptophan halogenase subfamily.</text>
</comment>
<dbReference type="PANTHER" id="PTHR43747:SF5">
    <property type="entry name" value="FAD-BINDING DOMAIN-CONTAINING PROTEIN"/>
    <property type="match status" value="1"/>
</dbReference>
<keyword evidence="1" id="KW-0560">Oxidoreductase</keyword>
<dbReference type="Pfam" id="PF01494">
    <property type="entry name" value="FAD_binding_3"/>
    <property type="match status" value="1"/>
</dbReference>
<organism evidence="4 5">
    <name type="scientific">Paenibacillus gyeongsangnamensis</name>
    <dbReference type="NCBI Taxonomy" id="3388067"/>
    <lineage>
        <taxon>Bacteria</taxon>
        <taxon>Bacillati</taxon>
        <taxon>Bacillota</taxon>
        <taxon>Bacilli</taxon>
        <taxon>Bacillales</taxon>
        <taxon>Paenibacillaceae</taxon>
        <taxon>Paenibacillus</taxon>
    </lineage>
</organism>
<dbReference type="Proteomes" id="UP001527882">
    <property type="component" value="Unassembled WGS sequence"/>
</dbReference>
<feature type="domain" description="FAD-binding" evidence="3">
    <location>
        <begin position="9"/>
        <end position="342"/>
    </location>
</feature>
<dbReference type="InterPro" id="IPR050816">
    <property type="entry name" value="Flavin-dep_Halogenase_NPB"/>
</dbReference>
<dbReference type="PANTHER" id="PTHR43747">
    <property type="entry name" value="FAD-BINDING PROTEIN"/>
    <property type="match status" value="1"/>
</dbReference>
<evidence type="ECO:0000256" key="2">
    <source>
        <dbReference type="ARBA" id="ARBA00038396"/>
    </source>
</evidence>
<accession>A0ABT4QJY2</accession>
<dbReference type="SUPFAM" id="SSF51905">
    <property type="entry name" value="FAD/NAD(P)-binding domain"/>
    <property type="match status" value="1"/>
</dbReference>
<evidence type="ECO:0000259" key="3">
    <source>
        <dbReference type="Pfam" id="PF01494"/>
    </source>
</evidence>
<keyword evidence="5" id="KW-1185">Reference proteome</keyword>
<dbReference type="RefSeq" id="WP_269885718.1">
    <property type="nucleotide sequence ID" value="NZ_JAQAGZ010000033.1"/>
</dbReference>
<reference evidence="4 5" key="1">
    <citation type="submission" date="2022-12" db="EMBL/GenBank/DDBJ databases">
        <title>Draft genome sequence of Paenibacillus sp. dW9.</title>
        <authorList>
            <person name="Choi E.-W."/>
            <person name="Kim D.-U."/>
        </authorList>
    </citation>
    <scope>NUCLEOTIDE SEQUENCE [LARGE SCALE GENOMIC DNA]</scope>
    <source>
        <strain evidence="5">dW9</strain>
    </source>
</reference>
<protein>
    <submittedName>
        <fullName evidence="4">FAD-dependent monooxygenase</fullName>
    </submittedName>
</protein>
<evidence type="ECO:0000313" key="5">
    <source>
        <dbReference type="Proteomes" id="UP001527882"/>
    </source>
</evidence>
<comment type="caution">
    <text evidence="4">The sequence shown here is derived from an EMBL/GenBank/DDBJ whole genome shotgun (WGS) entry which is preliminary data.</text>
</comment>
<dbReference type="InterPro" id="IPR036188">
    <property type="entry name" value="FAD/NAD-bd_sf"/>
</dbReference>
<dbReference type="EMBL" id="JAQAGZ010000033">
    <property type="protein sequence ID" value="MCZ8517186.1"/>
    <property type="molecule type" value="Genomic_DNA"/>
</dbReference>
<keyword evidence="4" id="KW-0503">Monooxygenase</keyword>
<evidence type="ECO:0000313" key="4">
    <source>
        <dbReference type="EMBL" id="MCZ8517186.1"/>
    </source>
</evidence>
<proteinExistence type="inferred from homology"/>